<protein>
    <submittedName>
        <fullName evidence="1">Uncharacterized protein</fullName>
    </submittedName>
</protein>
<evidence type="ECO:0000313" key="2">
    <source>
        <dbReference type="Proteomes" id="UP001163835"/>
    </source>
</evidence>
<evidence type="ECO:0000313" key="1">
    <source>
        <dbReference type="EMBL" id="KAJ3813024.1"/>
    </source>
</evidence>
<proteinExistence type="predicted"/>
<organism evidence="1 2">
    <name type="scientific">Lentinula aff. lateritia</name>
    <dbReference type="NCBI Taxonomy" id="2804960"/>
    <lineage>
        <taxon>Eukaryota</taxon>
        <taxon>Fungi</taxon>
        <taxon>Dikarya</taxon>
        <taxon>Basidiomycota</taxon>
        <taxon>Agaricomycotina</taxon>
        <taxon>Agaricomycetes</taxon>
        <taxon>Agaricomycetidae</taxon>
        <taxon>Agaricales</taxon>
        <taxon>Marasmiineae</taxon>
        <taxon>Omphalotaceae</taxon>
        <taxon>Lentinula</taxon>
    </lineage>
</organism>
<reference evidence="1" key="1">
    <citation type="submission" date="2022-09" db="EMBL/GenBank/DDBJ databases">
        <title>A Global Phylogenomic Analysis of the Shiitake Genus Lentinula.</title>
        <authorList>
            <consortium name="DOE Joint Genome Institute"/>
            <person name="Sierra-Patev S."/>
            <person name="Min B."/>
            <person name="Naranjo-Ortiz M."/>
            <person name="Looney B."/>
            <person name="Konkel Z."/>
            <person name="Slot J.C."/>
            <person name="Sakamoto Y."/>
            <person name="Steenwyk J.L."/>
            <person name="Rokas A."/>
            <person name="Carro J."/>
            <person name="Camarero S."/>
            <person name="Ferreira P."/>
            <person name="Molpeceres G."/>
            <person name="Ruiz-Duenas F.J."/>
            <person name="Serrano A."/>
            <person name="Henrissat B."/>
            <person name="Drula E."/>
            <person name="Hughes K.W."/>
            <person name="Mata J.L."/>
            <person name="Ishikawa N.K."/>
            <person name="Vargas-Isla R."/>
            <person name="Ushijima S."/>
            <person name="Smith C.A."/>
            <person name="Ahrendt S."/>
            <person name="Andreopoulos W."/>
            <person name="He G."/>
            <person name="Labutti K."/>
            <person name="Lipzen A."/>
            <person name="Ng V."/>
            <person name="Riley R."/>
            <person name="Sandor L."/>
            <person name="Barry K."/>
            <person name="Martinez A.T."/>
            <person name="Xiao Y."/>
            <person name="Gibbons J.G."/>
            <person name="Terashima K."/>
            <person name="Grigoriev I.V."/>
            <person name="Hibbett D.S."/>
        </authorList>
    </citation>
    <scope>NUCLEOTIDE SEQUENCE</scope>
    <source>
        <strain evidence="1">TMI1499</strain>
    </source>
</reference>
<sequence>MHTGETADFFPWPESNASDGIMDFKMPEVKEESHTEFSSLLSPPSSPFISASALTSQSVRQRVAKSESPRIRPYPELPREDTIGMSGTSGSGFDNWSNRSGSNERRSSDGGPHYQSAIVRTFANTVSLFQQLSRSSSASSSSFNGAVGLGIGPSGTNTRFVTMSPQQSDVQLASMSWHQSQMSINETSELSLYPGVAGDIPYHYSPDADHGGFPSGTPSSSTAIYSYDDTTTPIGGSTTFNDSTSHSLPSVEFLHQKIAELEERHHHDQEHTRVLQAQLESFSSRNTDYPYSPPASAFFKASWAARTTARTKYLCSLNRAGNALCAWHDSRRERRAYPPRNAPKDTLNCGCTYEEALFEESLSRHKVGSYLPGESVRMDPALRNPLLQLLKDRYGYQDGDFERDPFTGDWVSEDGHAEGHEHWERLLASGVNPRRARGEQHRNTPI</sequence>
<comment type="caution">
    <text evidence="1">The sequence shown here is derived from an EMBL/GenBank/DDBJ whole genome shotgun (WGS) entry which is preliminary data.</text>
</comment>
<dbReference type="EMBL" id="MU795005">
    <property type="protein sequence ID" value="KAJ3813024.1"/>
    <property type="molecule type" value="Genomic_DNA"/>
</dbReference>
<name>A0ACC1U7F4_9AGAR</name>
<keyword evidence="2" id="KW-1185">Reference proteome</keyword>
<dbReference type="Proteomes" id="UP001163835">
    <property type="component" value="Unassembled WGS sequence"/>
</dbReference>
<accession>A0ACC1U7F4</accession>
<gene>
    <name evidence="1" type="ORF">F5876DRAFT_63498</name>
</gene>